<dbReference type="EMBL" id="JACXVP010000001">
    <property type="protein sequence ID" value="KAG5631851.1"/>
    <property type="molecule type" value="Genomic_DNA"/>
</dbReference>
<organism evidence="1 2">
    <name type="scientific">Solanum commersonii</name>
    <name type="common">Commerson's wild potato</name>
    <name type="synonym">Commerson's nightshade</name>
    <dbReference type="NCBI Taxonomy" id="4109"/>
    <lineage>
        <taxon>Eukaryota</taxon>
        <taxon>Viridiplantae</taxon>
        <taxon>Streptophyta</taxon>
        <taxon>Embryophyta</taxon>
        <taxon>Tracheophyta</taxon>
        <taxon>Spermatophyta</taxon>
        <taxon>Magnoliopsida</taxon>
        <taxon>eudicotyledons</taxon>
        <taxon>Gunneridae</taxon>
        <taxon>Pentapetalae</taxon>
        <taxon>asterids</taxon>
        <taxon>lamiids</taxon>
        <taxon>Solanales</taxon>
        <taxon>Solanaceae</taxon>
        <taxon>Solanoideae</taxon>
        <taxon>Solaneae</taxon>
        <taxon>Solanum</taxon>
    </lineage>
</organism>
<reference evidence="1 2" key="1">
    <citation type="submission" date="2020-09" db="EMBL/GenBank/DDBJ databases">
        <title>De no assembly of potato wild relative species, Solanum commersonii.</title>
        <authorList>
            <person name="Cho K."/>
        </authorList>
    </citation>
    <scope>NUCLEOTIDE SEQUENCE [LARGE SCALE GENOMIC DNA]</scope>
    <source>
        <strain evidence="1">LZ3.2</strain>
        <tissue evidence="1">Leaf</tissue>
    </source>
</reference>
<dbReference type="AlphaFoldDB" id="A0A9J6B5G5"/>
<evidence type="ECO:0000313" key="1">
    <source>
        <dbReference type="EMBL" id="KAG5631851.1"/>
    </source>
</evidence>
<comment type="caution">
    <text evidence="1">The sequence shown here is derived from an EMBL/GenBank/DDBJ whole genome shotgun (WGS) entry which is preliminary data.</text>
</comment>
<protein>
    <submittedName>
        <fullName evidence="1">Uncharacterized protein</fullName>
    </submittedName>
</protein>
<accession>A0A9J6B5G5</accession>
<gene>
    <name evidence="1" type="ORF">H5410_003568</name>
</gene>
<name>A0A9J6B5G5_SOLCO</name>
<evidence type="ECO:0000313" key="2">
    <source>
        <dbReference type="Proteomes" id="UP000824120"/>
    </source>
</evidence>
<sequence length="64" mass="7460">MSKISTATVVWTPIIDGGSVKFGKGWKLISKKEQKHLKERRNEYLRIAEPIRRVAKRSYPCLLF</sequence>
<keyword evidence="2" id="KW-1185">Reference proteome</keyword>
<dbReference type="Proteomes" id="UP000824120">
    <property type="component" value="Chromosome 1"/>
</dbReference>
<proteinExistence type="predicted"/>